<organism evidence="6 7">
    <name type="scientific">Vecturithrix granuli</name>
    <dbReference type="NCBI Taxonomy" id="1499967"/>
    <lineage>
        <taxon>Bacteria</taxon>
        <taxon>Candidatus Moduliflexota</taxon>
        <taxon>Candidatus Vecturitrichia</taxon>
        <taxon>Candidatus Vecturitrichales</taxon>
        <taxon>Candidatus Vecturitrichaceae</taxon>
        <taxon>Candidatus Vecturithrix</taxon>
    </lineage>
</organism>
<reference evidence="6 7" key="1">
    <citation type="journal article" date="2015" name="PeerJ">
        <title>First genomic representation of candidate bacterial phylum KSB3 points to enhanced environmental sensing as a trigger of wastewater bulking.</title>
        <authorList>
            <person name="Sekiguchi Y."/>
            <person name="Ohashi A."/>
            <person name="Parks D.H."/>
            <person name="Yamauchi T."/>
            <person name="Tyson G.W."/>
            <person name="Hugenholtz P."/>
        </authorList>
    </citation>
    <scope>NUCLEOTIDE SEQUENCE [LARGE SCALE GENOMIC DNA]</scope>
</reference>
<feature type="transmembrane region" description="Helical" evidence="4">
    <location>
        <begin position="6"/>
        <end position="25"/>
    </location>
</feature>
<dbReference type="PANTHER" id="PTHR44688">
    <property type="entry name" value="DNA-BINDING TRANSCRIPTIONAL ACTIVATOR DEVR_DOSR"/>
    <property type="match status" value="1"/>
</dbReference>
<dbReference type="PROSITE" id="PS00622">
    <property type="entry name" value="HTH_LUXR_1"/>
    <property type="match status" value="1"/>
</dbReference>
<keyword evidence="2" id="KW-0238">DNA-binding</keyword>
<keyword evidence="4" id="KW-1133">Transmembrane helix</keyword>
<evidence type="ECO:0000256" key="2">
    <source>
        <dbReference type="ARBA" id="ARBA00023125"/>
    </source>
</evidence>
<feature type="transmembrane region" description="Helical" evidence="4">
    <location>
        <begin position="170"/>
        <end position="186"/>
    </location>
</feature>
<feature type="transmembrane region" description="Helical" evidence="4">
    <location>
        <begin position="108"/>
        <end position="126"/>
    </location>
</feature>
<feature type="domain" description="HTH luxR-type" evidence="5">
    <location>
        <begin position="249"/>
        <end position="314"/>
    </location>
</feature>
<dbReference type="PANTHER" id="PTHR44688:SF16">
    <property type="entry name" value="DNA-BINDING TRANSCRIPTIONAL ACTIVATOR DEVR_DOSR"/>
    <property type="match status" value="1"/>
</dbReference>
<dbReference type="SUPFAM" id="SSF46894">
    <property type="entry name" value="C-terminal effector domain of the bipartite response regulators"/>
    <property type="match status" value="1"/>
</dbReference>
<keyword evidence="4" id="KW-0472">Membrane</keyword>
<feature type="transmembrane region" description="Helical" evidence="4">
    <location>
        <begin position="37"/>
        <end position="57"/>
    </location>
</feature>
<gene>
    <name evidence="6" type="ORF">U27_05627</name>
</gene>
<evidence type="ECO:0000313" key="6">
    <source>
        <dbReference type="EMBL" id="GAK58653.1"/>
    </source>
</evidence>
<keyword evidence="4" id="KW-0812">Transmembrane</keyword>
<dbReference type="InterPro" id="IPR036388">
    <property type="entry name" value="WH-like_DNA-bd_sf"/>
</dbReference>
<evidence type="ECO:0000313" key="7">
    <source>
        <dbReference type="Proteomes" id="UP000030661"/>
    </source>
</evidence>
<dbReference type="GO" id="GO:0003677">
    <property type="term" value="F:DNA binding"/>
    <property type="evidence" value="ECO:0007669"/>
    <property type="project" value="UniProtKB-KW"/>
</dbReference>
<dbReference type="Gene3D" id="1.10.10.10">
    <property type="entry name" value="Winged helix-like DNA-binding domain superfamily/Winged helix DNA-binding domain"/>
    <property type="match status" value="1"/>
</dbReference>
<dbReference type="GO" id="GO:0006355">
    <property type="term" value="P:regulation of DNA-templated transcription"/>
    <property type="evidence" value="ECO:0007669"/>
    <property type="project" value="InterPro"/>
</dbReference>
<dbReference type="PRINTS" id="PR00038">
    <property type="entry name" value="HTHLUXR"/>
</dbReference>
<dbReference type="HOGENOM" id="CLU_808125_0_0_0"/>
<keyword evidence="3" id="KW-0804">Transcription</keyword>
<sequence>MKQWHLFYVLMTFSIGMATLGITAVASYKTQEKFLRYYLYFHIAFTLAVFSRMFFLYHDTSLFAIPPALVGIMEYVEGDLAKYALMFTIPLFLHEFIAFPQAKIRNRIVWGLIGVTAILELMSNVVGQNSLLPQSAHILKNAVFTTILLYTVAMGLYYSWQLKNPVKKKLAMYIIITVGFCLPGIIDELWFHSIFPLPVFPILYSSISIIFTVHLFMHVFGHAPALPSSPEALPEETPDVSTFHVSDETLFQHYNISPREQDVVNLVLAGRSNQEIADTLYVSLSTIKTHLRNIYQKVDVKSRYELIIRFKNPQDKSAHTKV</sequence>
<dbReference type="Proteomes" id="UP000030661">
    <property type="component" value="Unassembled WGS sequence"/>
</dbReference>
<keyword evidence="1" id="KW-0805">Transcription regulation</keyword>
<evidence type="ECO:0000256" key="1">
    <source>
        <dbReference type="ARBA" id="ARBA00023015"/>
    </source>
</evidence>
<dbReference type="eggNOG" id="COG2197">
    <property type="taxonomic scope" value="Bacteria"/>
</dbReference>
<protein>
    <submittedName>
        <fullName evidence="6">Putative two-component response regulator</fullName>
    </submittedName>
</protein>
<evidence type="ECO:0000259" key="5">
    <source>
        <dbReference type="PROSITE" id="PS50043"/>
    </source>
</evidence>
<dbReference type="CDD" id="cd06170">
    <property type="entry name" value="LuxR_C_like"/>
    <property type="match status" value="1"/>
</dbReference>
<feature type="transmembrane region" description="Helical" evidence="4">
    <location>
        <begin position="80"/>
        <end position="99"/>
    </location>
</feature>
<proteinExistence type="predicted"/>
<dbReference type="PROSITE" id="PS50043">
    <property type="entry name" value="HTH_LUXR_2"/>
    <property type="match status" value="1"/>
</dbReference>
<dbReference type="InterPro" id="IPR016032">
    <property type="entry name" value="Sig_transdc_resp-reg_C-effctor"/>
</dbReference>
<feature type="transmembrane region" description="Helical" evidence="4">
    <location>
        <begin position="198"/>
        <end position="220"/>
    </location>
</feature>
<name>A0A081C248_VECG1</name>
<feature type="transmembrane region" description="Helical" evidence="4">
    <location>
        <begin position="138"/>
        <end position="158"/>
    </location>
</feature>
<dbReference type="STRING" id="1499967.U27_05627"/>
<evidence type="ECO:0000256" key="4">
    <source>
        <dbReference type="SAM" id="Phobius"/>
    </source>
</evidence>
<dbReference type="AlphaFoldDB" id="A0A081C248"/>
<keyword evidence="7" id="KW-1185">Reference proteome</keyword>
<dbReference type="Pfam" id="PF00196">
    <property type="entry name" value="GerE"/>
    <property type="match status" value="1"/>
</dbReference>
<dbReference type="SMART" id="SM00421">
    <property type="entry name" value="HTH_LUXR"/>
    <property type="match status" value="1"/>
</dbReference>
<dbReference type="EMBL" id="DF820468">
    <property type="protein sequence ID" value="GAK58653.1"/>
    <property type="molecule type" value="Genomic_DNA"/>
</dbReference>
<dbReference type="InterPro" id="IPR000792">
    <property type="entry name" value="Tscrpt_reg_LuxR_C"/>
</dbReference>
<accession>A0A081C248</accession>
<evidence type="ECO:0000256" key="3">
    <source>
        <dbReference type="ARBA" id="ARBA00023163"/>
    </source>
</evidence>